<protein>
    <submittedName>
        <fullName evidence="1">Uncharacterized protein</fullName>
    </submittedName>
</protein>
<dbReference type="Gene3D" id="3.30.420.10">
    <property type="entry name" value="Ribonuclease H-like superfamily/Ribonuclease H"/>
    <property type="match status" value="1"/>
</dbReference>
<dbReference type="AlphaFoldDB" id="A0A4C1YTD7"/>
<dbReference type="SUPFAM" id="SSF53098">
    <property type="entry name" value="Ribonuclease H-like"/>
    <property type="match status" value="1"/>
</dbReference>
<dbReference type="Proteomes" id="UP000299102">
    <property type="component" value="Unassembled WGS sequence"/>
</dbReference>
<accession>A0A4C1YTD7</accession>
<proteinExistence type="predicted"/>
<name>A0A4C1YTD7_EUMVA</name>
<dbReference type="InterPro" id="IPR012337">
    <property type="entry name" value="RNaseH-like_sf"/>
</dbReference>
<dbReference type="GO" id="GO:0003676">
    <property type="term" value="F:nucleic acid binding"/>
    <property type="evidence" value="ECO:0007669"/>
    <property type="project" value="InterPro"/>
</dbReference>
<sequence>MDVALTERTPTVEMGEIYGLVRSTRWDCGDLTESSLELLTGLKTYHPLTYEARRDISEIAAEGRAVHLLCVRPHAGIAGNERADELARRAAFTKNTETDYDQFPLSQAKKMISAAILEEWQI</sequence>
<dbReference type="EMBL" id="BGZK01001370">
    <property type="protein sequence ID" value="GBP78450.1"/>
    <property type="molecule type" value="Genomic_DNA"/>
</dbReference>
<organism evidence="1 2">
    <name type="scientific">Eumeta variegata</name>
    <name type="common">Bagworm moth</name>
    <name type="synonym">Eumeta japonica</name>
    <dbReference type="NCBI Taxonomy" id="151549"/>
    <lineage>
        <taxon>Eukaryota</taxon>
        <taxon>Metazoa</taxon>
        <taxon>Ecdysozoa</taxon>
        <taxon>Arthropoda</taxon>
        <taxon>Hexapoda</taxon>
        <taxon>Insecta</taxon>
        <taxon>Pterygota</taxon>
        <taxon>Neoptera</taxon>
        <taxon>Endopterygota</taxon>
        <taxon>Lepidoptera</taxon>
        <taxon>Glossata</taxon>
        <taxon>Ditrysia</taxon>
        <taxon>Tineoidea</taxon>
        <taxon>Psychidae</taxon>
        <taxon>Oiketicinae</taxon>
        <taxon>Eumeta</taxon>
    </lineage>
</organism>
<dbReference type="InterPro" id="IPR036397">
    <property type="entry name" value="RNaseH_sf"/>
</dbReference>
<gene>
    <name evidence="1" type="ORF">EVAR_52255_1</name>
</gene>
<comment type="caution">
    <text evidence="1">The sequence shown here is derived from an EMBL/GenBank/DDBJ whole genome shotgun (WGS) entry which is preliminary data.</text>
</comment>
<keyword evidence="2" id="KW-1185">Reference proteome</keyword>
<reference evidence="1 2" key="1">
    <citation type="journal article" date="2019" name="Commun. Biol.">
        <title>The bagworm genome reveals a unique fibroin gene that provides high tensile strength.</title>
        <authorList>
            <person name="Kono N."/>
            <person name="Nakamura H."/>
            <person name="Ohtoshi R."/>
            <person name="Tomita M."/>
            <person name="Numata K."/>
            <person name="Arakawa K."/>
        </authorList>
    </citation>
    <scope>NUCLEOTIDE SEQUENCE [LARGE SCALE GENOMIC DNA]</scope>
</reference>
<evidence type="ECO:0000313" key="2">
    <source>
        <dbReference type="Proteomes" id="UP000299102"/>
    </source>
</evidence>
<evidence type="ECO:0000313" key="1">
    <source>
        <dbReference type="EMBL" id="GBP78450.1"/>
    </source>
</evidence>
<dbReference type="OrthoDB" id="411823at2759"/>